<protein>
    <submittedName>
        <fullName evidence="2">Cupin</fullName>
    </submittedName>
</protein>
<dbReference type="SUPFAM" id="SSF51197">
    <property type="entry name" value="Clavaminate synthase-like"/>
    <property type="match status" value="1"/>
</dbReference>
<reference evidence="2 3" key="1">
    <citation type="submission" date="2014-03" db="EMBL/GenBank/DDBJ databases">
        <title>Draft Genome Sequences of Four Burkholderia Strains.</title>
        <authorList>
            <person name="Liu X.Y."/>
            <person name="Li C.X."/>
            <person name="Xu J.H."/>
        </authorList>
    </citation>
    <scope>NUCLEOTIDE SEQUENCE [LARGE SCALE GENOMIC DNA]</scope>
    <source>
        <strain evidence="2 3">OP-1</strain>
    </source>
</reference>
<dbReference type="PROSITE" id="PS51184">
    <property type="entry name" value="JMJC"/>
    <property type="match status" value="1"/>
</dbReference>
<evidence type="ECO:0000313" key="2">
    <source>
        <dbReference type="EMBL" id="KDR32912.1"/>
    </source>
</evidence>
<feature type="domain" description="JmjC" evidence="1">
    <location>
        <begin position="169"/>
        <end position="329"/>
    </location>
</feature>
<comment type="caution">
    <text evidence="2">The sequence shown here is derived from an EMBL/GenBank/DDBJ whole genome shotgun (WGS) entry which is preliminary data.</text>
</comment>
<dbReference type="AlphaFoldDB" id="A0A656QQZ5"/>
<organism evidence="2 3">
    <name type="scientific">Caballeronia zhejiangensis</name>
    <dbReference type="NCBI Taxonomy" id="871203"/>
    <lineage>
        <taxon>Bacteria</taxon>
        <taxon>Pseudomonadati</taxon>
        <taxon>Pseudomonadota</taxon>
        <taxon>Betaproteobacteria</taxon>
        <taxon>Burkholderiales</taxon>
        <taxon>Burkholderiaceae</taxon>
        <taxon>Caballeronia</taxon>
    </lineage>
</organism>
<dbReference type="PANTHER" id="PTHR12461:SF105">
    <property type="entry name" value="HYPOXIA-INDUCIBLE FACTOR 1-ALPHA INHIBITOR"/>
    <property type="match status" value="1"/>
</dbReference>
<name>A0A656QQZ5_9BURK</name>
<dbReference type="InterPro" id="IPR003347">
    <property type="entry name" value="JmjC_dom"/>
</dbReference>
<gene>
    <name evidence="2" type="ORF">BG60_12595</name>
</gene>
<dbReference type="SMART" id="SM00558">
    <property type="entry name" value="JmjC"/>
    <property type="match status" value="1"/>
</dbReference>
<dbReference type="Proteomes" id="UP000027451">
    <property type="component" value="Unassembled WGS sequence"/>
</dbReference>
<evidence type="ECO:0000313" key="3">
    <source>
        <dbReference type="Proteomes" id="UP000027451"/>
    </source>
</evidence>
<dbReference type="Pfam" id="PF13621">
    <property type="entry name" value="Cupin_8"/>
    <property type="match status" value="1"/>
</dbReference>
<evidence type="ECO:0000259" key="1">
    <source>
        <dbReference type="PROSITE" id="PS51184"/>
    </source>
</evidence>
<dbReference type="PANTHER" id="PTHR12461">
    <property type="entry name" value="HYPOXIA-INDUCIBLE FACTOR 1 ALPHA INHIBITOR-RELATED"/>
    <property type="match status" value="1"/>
</dbReference>
<dbReference type="Gene3D" id="2.60.120.650">
    <property type="entry name" value="Cupin"/>
    <property type="match status" value="1"/>
</dbReference>
<sequence length="329" mass="38430">MIDNNWRGWIAENLLLSNSPNSIVHTLIQHGFDPENARVEVAEAEASPYLRGFSRLSNRLKKRDWMLGVYAELHRMRGGTEVPRREKLSVDEFFEEYYCQNRPVIITGMMEDWPSRERWTFKYLKDKCGDLEVEVQLGRNSDPNFEINQENLRHRLTFAEFVDRVAAAGNSNDLYMTANNNSKNRQVLERLRGEIGQLPYLTTDENAGFFWFGPAGTKTPLHHDLTNNFMAQVVGSKRLNLIPFFDTPNVYNHRHCYSDMFGDSFDTVRFPRTAKMQHVEVNLNAGEVLFLPIGWWHYVEGTSVSITMTYTNFVRHNHFFQGYETFHEV</sequence>
<accession>A0A656QQZ5</accession>
<dbReference type="EMBL" id="JFHD01000002">
    <property type="protein sequence ID" value="KDR32912.1"/>
    <property type="molecule type" value="Genomic_DNA"/>
</dbReference>
<proteinExistence type="predicted"/>
<keyword evidence="3" id="KW-1185">Reference proteome</keyword>
<dbReference type="InterPro" id="IPR041667">
    <property type="entry name" value="Cupin_8"/>
</dbReference>